<dbReference type="Pfam" id="PF00571">
    <property type="entry name" value="CBS"/>
    <property type="match status" value="2"/>
</dbReference>
<dbReference type="PANTHER" id="PTHR43080:SF2">
    <property type="entry name" value="CBS DOMAIN-CONTAINING PROTEIN"/>
    <property type="match status" value="1"/>
</dbReference>
<dbReference type="Gene3D" id="3.10.580.10">
    <property type="entry name" value="CBS-domain"/>
    <property type="match status" value="1"/>
</dbReference>
<reference evidence="3" key="1">
    <citation type="submission" date="2018-05" db="EMBL/GenBank/DDBJ databases">
        <authorList>
            <person name="Lanie J.A."/>
            <person name="Ng W.-L."/>
            <person name="Kazmierczak K.M."/>
            <person name="Andrzejewski T.M."/>
            <person name="Davidsen T.M."/>
            <person name="Wayne K.J."/>
            <person name="Tettelin H."/>
            <person name="Glass J.I."/>
            <person name="Rusch D."/>
            <person name="Podicherti R."/>
            <person name="Tsui H.-C.T."/>
            <person name="Winkler M.E."/>
        </authorList>
    </citation>
    <scope>NUCLEOTIDE SEQUENCE</scope>
</reference>
<dbReference type="SUPFAM" id="SSF54631">
    <property type="entry name" value="CBS-domain pair"/>
    <property type="match status" value="1"/>
</dbReference>
<evidence type="ECO:0000313" key="3">
    <source>
        <dbReference type="EMBL" id="SVB05754.1"/>
    </source>
</evidence>
<dbReference type="InterPro" id="IPR000644">
    <property type="entry name" value="CBS_dom"/>
</dbReference>
<sequence>MKDQSFLVEDLVEPLQYRVYPETPFAEVVDLMVRRDLHSVPVVGEDYEFLGIITTRDAMKEVLSIRRKGTGGEAMPLDSQQESTAREVMTRSVMCVSREHSLMEAASIMTNHDTERLPVTSEGELVGFLTRGEVLRALAASAD</sequence>
<keyword evidence="1" id="KW-0129">CBS domain</keyword>
<name>A0A382AWJ9_9ZZZZ</name>
<accession>A0A382AWJ9</accession>
<dbReference type="InterPro" id="IPR051257">
    <property type="entry name" value="Diverse_CBS-Domain"/>
</dbReference>
<evidence type="ECO:0000256" key="1">
    <source>
        <dbReference type="ARBA" id="ARBA00023122"/>
    </source>
</evidence>
<dbReference type="InterPro" id="IPR046342">
    <property type="entry name" value="CBS_dom_sf"/>
</dbReference>
<proteinExistence type="predicted"/>
<feature type="domain" description="CBS" evidence="2">
    <location>
        <begin position="89"/>
        <end position="143"/>
    </location>
</feature>
<feature type="domain" description="CBS" evidence="2">
    <location>
        <begin position="12"/>
        <end position="68"/>
    </location>
</feature>
<dbReference type="AlphaFoldDB" id="A0A382AWJ9"/>
<dbReference type="PROSITE" id="PS51371">
    <property type="entry name" value="CBS"/>
    <property type="match status" value="2"/>
</dbReference>
<evidence type="ECO:0000259" key="2">
    <source>
        <dbReference type="PROSITE" id="PS51371"/>
    </source>
</evidence>
<dbReference type="PANTHER" id="PTHR43080">
    <property type="entry name" value="CBS DOMAIN-CONTAINING PROTEIN CBSX3, MITOCHONDRIAL"/>
    <property type="match status" value="1"/>
</dbReference>
<gene>
    <name evidence="3" type="ORF">METZ01_LOCUS158608</name>
</gene>
<protein>
    <recommendedName>
        <fullName evidence="2">CBS domain-containing protein</fullName>
    </recommendedName>
</protein>
<organism evidence="3">
    <name type="scientific">marine metagenome</name>
    <dbReference type="NCBI Taxonomy" id="408172"/>
    <lineage>
        <taxon>unclassified sequences</taxon>
        <taxon>metagenomes</taxon>
        <taxon>ecological metagenomes</taxon>
    </lineage>
</organism>
<dbReference type="EMBL" id="UINC01027098">
    <property type="protein sequence ID" value="SVB05754.1"/>
    <property type="molecule type" value="Genomic_DNA"/>
</dbReference>
<dbReference type="SMART" id="SM00116">
    <property type="entry name" value="CBS"/>
    <property type="match status" value="2"/>
</dbReference>